<keyword evidence="4" id="KW-1185">Reference proteome</keyword>
<evidence type="ECO:0000313" key="4">
    <source>
        <dbReference type="Proteomes" id="UP001287356"/>
    </source>
</evidence>
<reference evidence="3" key="1">
    <citation type="journal article" date="2023" name="Mol. Phylogenet. Evol.">
        <title>Genome-scale phylogeny and comparative genomics of the fungal order Sordariales.</title>
        <authorList>
            <person name="Hensen N."/>
            <person name="Bonometti L."/>
            <person name="Westerberg I."/>
            <person name="Brannstrom I.O."/>
            <person name="Guillou S."/>
            <person name="Cros-Aarteil S."/>
            <person name="Calhoun S."/>
            <person name="Haridas S."/>
            <person name="Kuo A."/>
            <person name="Mondo S."/>
            <person name="Pangilinan J."/>
            <person name="Riley R."/>
            <person name="LaButti K."/>
            <person name="Andreopoulos B."/>
            <person name="Lipzen A."/>
            <person name="Chen C."/>
            <person name="Yan M."/>
            <person name="Daum C."/>
            <person name="Ng V."/>
            <person name="Clum A."/>
            <person name="Steindorff A."/>
            <person name="Ohm R.A."/>
            <person name="Martin F."/>
            <person name="Silar P."/>
            <person name="Natvig D.O."/>
            <person name="Lalanne C."/>
            <person name="Gautier V."/>
            <person name="Ament-Velasquez S.L."/>
            <person name="Kruys A."/>
            <person name="Hutchinson M.I."/>
            <person name="Powell A.J."/>
            <person name="Barry K."/>
            <person name="Miller A.N."/>
            <person name="Grigoriev I.V."/>
            <person name="Debuchy R."/>
            <person name="Gladieux P."/>
            <person name="Hiltunen Thoren M."/>
            <person name="Johannesson H."/>
        </authorList>
    </citation>
    <scope>NUCLEOTIDE SEQUENCE</scope>
    <source>
        <strain evidence="3">CBS 958.72</strain>
    </source>
</reference>
<dbReference type="AlphaFoldDB" id="A0AAE0K6M1"/>
<sequence length="951" mass="101771">MEQLPLPRDPIRGHATIALASAQFADPGPFLTYAERYGDLLRGSHPHVPTQADALAGRFAAAVSSADVASYYQGWLFFALLAELLGPDLYRADRYLDVTMGEDGEIELVALSTRYLHEDLAAWRERGALRRVVRGDAYHAHVAACLDAAAGAFDDLEATFPGFLAVAADDMLCVAALGETLDSFVETALERGPLPDDGPPAPSLTIAQASRSWLQKVSSLLVLDGDAAMLAAGWCPSDVRRVADFFNTIAAYYYFSHFSHFKADAAHGNAHAACPAWGCTLSPPSSSPPQQPQHVAPDCACPGMISFSEESLISIYEEGHIPCFSIGRLEGGGLGVALSSIPLDGDPAHRYVALSHVWAEGLGNAAANALPFCQVADVQYWAMLAQQSVDGAAARVHDPFARGIVQASSQGTQQVHLWIDTLCCPATPGYGKNLCLARMRDIYAHAHAVLVRSATLKGFALAPYITDPRRGVMDPAAALFLSPWIRRMWTLQEGVLAGLAHDVRGVGERLLLGYGDALLSLESVVALLKQAPTHEVALAFDMLGRFSQLSPAMYSLEDRDSDSDGGGAFFLHVLTTALKFRSVSVAADEVVCLATLLGLRVAGSRGAVPLIGAGQTPQDGMCELWRRVEAHGRGIPADIVFSTVPRVAVAGFRWAPRTLIQTGKYGPLYPVGRAARITPRGLEVRFRGVRLSCASPEIFGRRLLSSAEGEKPEAAEEDFTRVMIVQVPSSDGDPETARWFALRIRRIGEYRDAAGATKLDEADDNTDRRDPYALLKAGKLALILRHAGFVEDDDEIGQGLLVSVVDGDDAAAAVPSQGQSEGNTNENKNTSSGLQARTEYPVSITPLLSGASQIAASCMACLERLQVAVNSEAAEWTDGDAVERLLRQAARDTVAASEALSAALFAEALSGEASTTAERVLDTFVRHVNRTARFGGVVGTVTGEDQLWWVD</sequence>
<comment type="caution">
    <text evidence="3">The sequence shown here is derived from an EMBL/GenBank/DDBJ whole genome shotgun (WGS) entry which is preliminary data.</text>
</comment>
<proteinExistence type="predicted"/>
<feature type="compositionally biased region" description="Polar residues" evidence="1">
    <location>
        <begin position="816"/>
        <end position="835"/>
    </location>
</feature>
<organism evidence="3 4">
    <name type="scientific">Lasiosphaeria ovina</name>
    <dbReference type="NCBI Taxonomy" id="92902"/>
    <lineage>
        <taxon>Eukaryota</taxon>
        <taxon>Fungi</taxon>
        <taxon>Dikarya</taxon>
        <taxon>Ascomycota</taxon>
        <taxon>Pezizomycotina</taxon>
        <taxon>Sordariomycetes</taxon>
        <taxon>Sordariomycetidae</taxon>
        <taxon>Sordariales</taxon>
        <taxon>Lasiosphaeriaceae</taxon>
        <taxon>Lasiosphaeria</taxon>
    </lineage>
</organism>
<gene>
    <name evidence="3" type="ORF">B0T24DRAFT_300997</name>
</gene>
<dbReference type="EMBL" id="JAULSN010000005">
    <property type="protein sequence ID" value="KAK3370834.1"/>
    <property type="molecule type" value="Genomic_DNA"/>
</dbReference>
<protein>
    <recommendedName>
        <fullName evidence="2">Heterokaryon incompatibility domain-containing protein</fullName>
    </recommendedName>
</protein>
<name>A0AAE0K6M1_9PEZI</name>
<evidence type="ECO:0000313" key="3">
    <source>
        <dbReference type="EMBL" id="KAK3370834.1"/>
    </source>
</evidence>
<evidence type="ECO:0000259" key="2">
    <source>
        <dbReference type="Pfam" id="PF06985"/>
    </source>
</evidence>
<feature type="domain" description="Heterokaryon incompatibility" evidence="2">
    <location>
        <begin position="351"/>
        <end position="493"/>
    </location>
</feature>
<feature type="region of interest" description="Disordered" evidence="1">
    <location>
        <begin position="813"/>
        <end position="836"/>
    </location>
</feature>
<dbReference type="PANTHER" id="PTHR39596">
    <property type="match status" value="1"/>
</dbReference>
<dbReference type="Pfam" id="PF06985">
    <property type="entry name" value="HET"/>
    <property type="match status" value="1"/>
</dbReference>
<evidence type="ECO:0000256" key="1">
    <source>
        <dbReference type="SAM" id="MobiDB-lite"/>
    </source>
</evidence>
<dbReference type="PANTHER" id="PTHR39596:SF3">
    <property type="entry name" value="HETEROKARYON INCOMPATIBILITY DOMAIN-CONTAINING PROTEIN"/>
    <property type="match status" value="1"/>
</dbReference>
<reference evidence="3" key="2">
    <citation type="submission" date="2023-06" db="EMBL/GenBank/DDBJ databases">
        <authorList>
            <consortium name="Lawrence Berkeley National Laboratory"/>
            <person name="Haridas S."/>
            <person name="Hensen N."/>
            <person name="Bonometti L."/>
            <person name="Westerberg I."/>
            <person name="Brannstrom I.O."/>
            <person name="Guillou S."/>
            <person name="Cros-Aarteil S."/>
            <person name="Calhoun S."/>
            <person name="Kuo A."/>
            <person name="Mondo S."/>
            <person name="Pangilinan J."/>
            <person name="Riley R."/>
            <person name="Labutti K."/>
            <person name="Andreopoulos B."/>
            <person name="Lipzen A."/>
            <person name="Chen C."/>
            <person name="Yanf M."/>
            <person name="Daum C."/>
            <person name="Ng V."/>
            <person name="Clum A."/>
            <person name="Steindorff A."/>
            <person name="Ohm R."/>
            <person name="Martin F."/>
            <person name="Silar P."/>
            <person name="Natvig D."/>
            <person name="Lalanne C."/>
            <person name="Gautier V."/>
            <person name="Ament-Velasquez S.L."/>
            <person name="Kruys A."/>
            <person name="Hutchinson M.I."/>
            <person name="Powell A.J."/>
            <person name="Barry K."/>
            <person name="Miller A.N."/>
            <person name="Grigoriev I.V."/>
            <person name="Debuchy R."/>
            <person name="Gladieux P."/>
            <person name="Thoren M.H."/>
            <person name="Johannesson H."/>
        </authorList>
    </citation>
    <scope>NUCLEOTIDE SEQUENCE</scope>
    <source>
        <strain evidence="3">CBS 958.72</strain>
    </source>
</reference>
<dbReference type="Proteomes" id="UP001287356">
    <property type="component" value="Unassembled WGS sequence"/>
</dbReference>
<dbReference type="InterPro" id="IPR010730">
    <property type="entry name" value="HET"/>
</dbReference>
<accession>A0AAE0K6M1</accession>